<reference evidence="6 7" key="1">
    <citation type="submission" date="2020-05" db="EMBL/GenBank/DDBJ databases">
        <title>Aquincola sp. isolate from soil.</title>
        <authorList>
            <person name="Han J."/>
            <person name="Kim D.-U."/>
        </authorList>
    </citation>
    <scope>NUCLEOTIDE SEQUENCE [LARGE SCALE GENOMIC DNA]</scope>
    <source>
        <strain evidence="6 7">S2</strain>
    </source>
</reference>
<dbReference type="SMART" id="SM00267">
    <property type="entry name" value="GGDEF"/>
    <property type="match status" value="1"/>
</dbReference>
<evidence type="ECO:0000259" key="5">
    <source>
        <dbReference type="PROSITE" id="PS50887"/>
    </source>
</evidence>
<dbReference type="Pfam" id="PF00672">
    <property type="entry name" value="HAMP"/>
    <property type="match status" value="1"/>
</dbReference>
<feature type="domain" description="HAMP" evidence="4">
    <location>
        <begin position="163"/>
        <end position="221"/>
    </location>
</feature>
<dbReference type="InterPro" id="IPR013656">
    <property type="entry name" value="PAS_4"/>
</dbReference>
<dbReference type="NCBIfam" id="TIGR00229">
    <property type="entry name" value="sensory_box"/>
    <property type="match status" value="1"/>
</dbReference>
<dbReference type="EMBL" id="JABRWJ010000004">
    <property type="protein sequence ID" value="NRF68051.1"/>
    <property type="molecule type" value="Genomic_DNA"/>
</dbReference>
<comment type="caution">
    <text evidence="6">The sequence shown here is derived from an EMBL/GenBank/DDBJ whole genome shotgun (WGS) entry which is preliminary data.</text>
</comment>
<dbReference type="SUPFAM" id="SSF55073">
    <property type="entry name" value="Nucleotide cyclase"/>
    <property type="match status" value="1"/>
</dbReference>
<keyword evidence="1" id="KW-0472">Membrane</keyword>
<dbReference type="CDD" id="cd01949">
    <property type="entry name" value="GGDEF"/>
    <property type="match status" value="1"/>
</dbReference>
<dbReference type="Pfam" id="PF17149">
    <property type="entry name" value="CHASE5"/>
    <property type="match status" value="1"/>
</dbReference>
<dbReference type="SUPFAM" id="SSF55785">
    <property type="entry name" value="PYP-like sensor domain (PAS domain)"/>
    <property type="match status" value="1"/>
</dbReference>
<feature type="domain" description="EAL" evidence="3">
    <location>
        <begin position="536"/>
        <end position="790"/>
    </location>
</feature>
<dbReference type="NCBIfam" id="TIGR00254">
    <property type="entry name" value="GGDEF"/>
    <property type="match status" value="1"/>
</dbReference>
<dbReference type="Gene3D" id="3.20.20.450">
    <property type="entry name" value="EAL domain"/>
    <property type="match status" value="1"/>
</dbReference>
<dbReference type="Gene3D" id="3.30.450.20">
    <property type="entry name" value="PAS domain"/>
    <property type="match status" value="1"/>
</dbReference>
<dbReference type="CDD" id="cd00130">
    <property type="entry name" value="PAS"/>
    <property type="match status" value="1"/>
</dbReference>
<gene>
    <name evidence="6" type="ORF">HLB44_13740</name>
</gene>
<dbReference type="InterPro" id="IPR035919">
    <property type="entry name" value="EAL_sf"/>
</dbReference>
<feature type="domain" description="GGDEF" evidence="5">
    <location>
        <begin position="394"/>
        <end position="527"/>
    </location>
</feature>
<dbReference type="Proteomes" id="UP000737171">
    <property type="component" value="Unassembled WGS sequence"/>
</dbReference>
<dbReference type="SMART" id="SM00091">
    <property type="entry name" value="PAS"/>
    <property type="match status" value="1"/>
</dbReference>
<dbReference type="InterPro" id="IPR000014">
    <property type="entry name" value="PAS"/>
</dbReference>
<dbReference type="PROSITE" id="PS50113">
    <property type="entry name" value="PAC"/>
    <property type="match status" value="1"/>
</dbReference>
<dbReference type="PANTHER" id="PTHR44757">
    <property type="entry name" value="DIGUANYLATE CYCLASE DGCP"/>
    <property type="match status" value="1"/>
</dbReference>
<dbReference type="PROSITE" id="PS50887">
    <property type="entry name" value="GGDEF"/>
    <property type="match status" value="1"/>
</dbReference>
<sequence>MQNRLGLRLFLLVIVASAVLALGSTAFQLYREYRRDAQAIDAQLDQVRLSALDSLAASLWYFNDQQLRLQLAGLLRTRDVQFVEVRPSDGEPMAVGKRPAGAQISRDYPLRHGKDQRALGTLTVVVGLDALYVRLLDQARVIALGELAKALLLAGLLMVVVRHWVTRRLDRMAAYARTLSLDRLGQPLRLEDRRPGRAPDELDEVAAALNEMSGALALELERRSAIDAERARLVDAFEHHRFLMQSIIDNTSAIIFVRDLESRLLLANRRYDELFGQGRELIGRTVHELFPDRAAMLQVSDQRVVAADESVEYEMPVDVDGDERTYLTVKFPLRGSSGAVFGIACIATDITERKRDDARIRFLAHHDALTGLPNRTLLCDRIEQSISQARRNDAQVALLFVDLDHFKNINDSLGHGAGDRLLVAVAERLQHCLREGDTVARLGGDEFVVALPALHDSADIIAIGHKLLRALRAPFQIGADALHMTGSIGIAVYPDDGTDAEALMRAADAAMYHAKEQGRDNFKFYTASLNDAAQRRLQIATRLHQGLELGEFAMHYQPQVDLESGRIYGAEALIRWRMGDGTVVAPNEFIRIAEETGFIVPLGDWILETACRDAVAWRACGRPELSVAVNLSPRQLLRAGFVEHVAAVLAQTGLPAEALELEITEGVLLTRSDETLALLGRLAAMGIRLAIDDFGTGYSSLAYLQRFPVKVVKIDRAFVAAIGDDAGDTAIVTAIIAMAQGLRLQVVAEGVETDAQAAFLKSRGAFAVQGWLFSPAVPAAQFAALLEQPPWTAARADAAVDAG</sequence>
<evidence type="ECO:0000313" key="6">
    <source>
        <dbReference type="EMBL" id="NRF68051.1"/>
    </source>
</evidence>
<dbReference type="InterPro" id="IPR000160">
    <property type="entry name" value="GGDEF_dom"/>
</dbReference>
<dbReference type="InterPro" id="IPR000700">
    <property type="entry name" value="PAS-assoc_C"/>
</dbReference>
<dbReference type="InterPro" id="IPR035965">
    <property type="entry name" value="PAS-like_dom_sf"/>
</dbReference>
<dbReference type="Gene3D" id="6.10.340.10">
    <property type="match status" value="1"/>
</dbReference>
<dbReference type="SUPFAM" id="SSF141868">
    <property type="entry name" value="EAL domain-like"/>
    <property type="match status" value="1"/>
</dbReference>
<dbReference type="Pfam" id="PF00563">
    <property type="entry name" value="EAL"/>
    <property type="match status" value="1"/>
</dbReference>
<dbReference type="SMART" id="SM00052">
    <property type="entry name" value="EAL"/>
    <property type="match status" value="1"/>
</dbReference>
<proteinExistence type="predicted"/>
<keyword evidence="1" id="KW-1133">Transmembrane helix</keyword>
<evidence type="ECO:0000259" key="3">
    <source>
        <dbReference type="PROSITE" id="PS50883"/>
    </source>
</evidence>
<dbReference type="InterPro" id="IPR001633">
    <property type="entry name" value="EAL_dom"/>
</dbReference>
<dbReference type="Pfam" id="PF08448">
    <property type="entry name" value="PAS_4"/>
    <property type="match status" value="1"/>
</dbReference>
<dbReference type="CDD" id="cd01948">
    <property type="entry name" value="EAL"/>
    <property type="match status" value="1"/>
</dbReference>
<organism evidence="6 7">
    <name type="scientific">Pseudaquabacterium terrae</name>
    <dbReference type="NCBI Taxonomy" id="2732868"/>
    <lineage>
        <taxon>Bacteria</taxon>
        <taxon>Pseudomonadati</taxon>
        <taxon>Pseudomonadota</taxon>
        <taxon>Betaproteobacteria</taxon>
        <taxon>Burkholderiales</taxon>
        <taxon>Sphaerotilaceae</taxon>
        <taxon>Pseudaquabacterium</taxon>
    </lineage>
</organism>
<evidence type="ECO:0000256" key="1">
    <source>
        <dbReference type="SAM" id="Phobius"/>
    </source>
</evidence>
<accession>A0ABX2EHI5</accession>
<dbReference type="InterPro" id="IPR003660">
    <property type="entry name" value="HAMP_dom"/>
</dbReference>
<dbReference type="Gene3D" id="3.30.70.270">
    <property type="match status" value="1"/>
</dbReference>
<dbReference type="Pfam" id="PF00990">
    <property type="entry name" value="GGDEF"/>
    <property type="match status" value="1"/>
</dbReference>
<name>A0ABX2EHI5_9BURK</name>
<evidence type="ECO:0000259" key="2">
    <source>
        <dbReference type="PROSITE" id="PS50113"/>
    </source>
</evidence>
<protein>
    <submittedName>
        <fullName evidence="6">EAL domain-containing protein</fullName>
    </submittedName>
</protein>
<evidence type="ECO:0000259" key="4">
    <source>
        <dbReference type="PROSITE" id="PS50885"/>
    </source>
</evidence>
<feature type="domain" description="PAC" evidence="2">
    <location>
        <begin position="309"/>
        <end position="362"/>
    </location>
</feature>
<keyword evidence="1" id="KW-0812">Transmembrane</keyword>
<dbReference type="InterPro" id="IPR033414">
    <property type="entry name" value="Sensor_dom"/>
</dbReference>
<dbReference type="SMART" id="SM00304">
    <property type="entry name" value="HAMP"/>
    <property type="match status" value="1"/>
</dbReference>
<feature type="transmembrane region" description="Helical" evidence="1">
    <location>
        <begin position="6"/>
        <end position="30"/>
    </location>
</feature>
<evidence type="ECO:0000313" key="7">
    <source>
        <dbReference type="Proteomes" id="UP000737171"/>
    </source>
</evidence>
<dbReference type="InterPro" id="IPR052155">
    <property type="entry name" value="Biofilm_reg_signaling"/>
</dbReference>
<dbReference type="RefSeq" id="WP_173123350.1">
    <property type="nucleotide sequence ID" value="NZ_JABRWJ010000004.1"/>
</dbReference>
<dbReference type="InterPro" id="IPR043128">
    <property type="entry name" value="Rev_trsase/Diguanyl_cyclase"/>
</dbReference>
<dbReference type="PROSITE" id="PS50885">
    <property type="entry name" value="HAMP"/>
    <property type="match status" value="1"/>
</dbReference>
<dbReference type="PANTHER" id="PTHR44757:SF2">
    <property type="entry name" value="BIOFILM ARCHITECTURE MAINTENANCE PROTEIN MBAA"/>
    <property type="match status" value="1"/>
</dbReference>
<dbReference type="PROSITE" id="PS50883">
    <property type="entry name" value="EAL"/>
    <property type="match status" value="1"/>
</dbReference>
<dbReference type="InterPro" id="IPR029787">
    <property type="entry name" value="Nucleotide_cyclase"/>
</dbReference>
<keyword evidence="7" id="KW-1185">Reference proteome</keyword>